<dbReference type="Gene3D" id="3.40.50.300">
    <property type="entry name" value="P-loop containing nucleotide triphosphate hydrolases"/>
    <property type="match status" value="1"/>
</dbReference>
<organism evidence="4 5">
    <name type="scientific">Palleronia salina</name>
    <dbReference type="NCBI Taxonomy" id="313368"/>
    <lineage>
        <taxon>Bacteria</taxon>
        <taxon>Pseudomonadati</taxon>
        <taxon>Pseudomonadota</taxon>
        <taxon>Alphaproteobacteria</taxon>
        <taxon>Rhodobacterales</taxon>
        <taxon>Roseobacteraceae</taxon>
        <taxon>Palleronia</taxon>
    </lineage>
</organism>
<reference evidence="4 5" key="1">
    <citation type="submission" date="2016-11" db="EMBL/GenBank/DDBJ databases">
        <authorList>
            <person name="Jaros S."/>
            <person name="Januszkiewicz K."/>
            <person name="Wedrychowicz H."/>
        </authorList>
    </citation>
    <scope>NUCLEOTIDE SEQUENCE [LARGE SCALE GENOMIC DNA]</scope>
    <source>
        <strain evidence="4 5">DSM 26892</strain>
    </source>
</reference>
<protein>
    <submittedName>
        <fullName evidence="4">ABC transporter</fullName>
    </submittedName>
</protein>
<dbReference type="InterPro" id="IPR003593">
    <property type="entry name" value="AAA+_ATPase"/>
</dbReference>
<dbReference type="PANTHER" id="PTHR43514:SF4">
    <property type="entry name" value="ABC TRANSPORTER I FAMILY MEMBER 10"/>
    <property type="match status" value="1"/>
</dbReference>
<dbReference type="InterPro" id="IPR050334">
    <property type="entry name" value="Molybdenum_import_ModC"/>
</dbReference>
<dbReference type="InterPro" id="IPR003439">
    <property type="entry name" value="ABC_transporter-like_ATP-bd"/>
</dbReference>
<keyword evidence="5" id="KW-1185">Reference proteome</keyword>
<keyword evidence="1" id="KW-0547">Nucleotide-binding</keyword>
<evidence type="ECO:0000256" key="2">
    <source>
        <dbReference type="ARBA" id="ARBA00022840"/>
    </source>
</evidence>
<dbReference type="PROSITE" id="PS00211">
    <property type="entry name" value="ABC_TRANSPORTER_1"/>
    <property type="match status" value="1"/>
</dbReference>
<gene>
    <name evidence="4" type="ORF">SAMN04488012_101259</name>
</gene>
<dbReference type="STRING" id="313368.SAMN04488012_101259"/>
<evidence type="ECO:0000313" key="4">
    <source>
        <dbReference type="EMBL" id="SHI40122.1"/>
    </source>
</evidence>
<keyword evidence="2" id="KW-0067">ATP-binding</keyword>
<dbReference type="PANTHER" id="PTHR43514">
    <property type="entry name" value="ABC TRANSPORTER I FAMILY MEMBER 10"/>
    <property type="match status" value="1"/>
</dbReference>
<evidence type="ECO:0000256" key="1">
    <source>
        <dbReference type="ARBA" id="ARBA00022741"/>
    </source>
</evidence>
<dbReference type="GO" id="GO:0005524">
    <property type="term" value="F:ATP binding"/>
    <property type="evidence" value="ECO:0007669"/>
    <property type="project" value="UniProtKB-KW"/>
</dbReference>
<sequence length="327" mass="34016">MSDGLSFDLTIRHPGLDLRLWADLPARGVTALVGASGAGKTSLLRALAGVLPATGPITLNGDRLDPLPAHRRGVGLVFQGAMLFPHLSVAENIAYGAQRAGTPGPEVERVVQALDVGPLISRAPDTLSGGEARRVALARTLAARPRLLLLDEPLAGLDPARKRDILPYLARAIRSAGCPALFVTHDTNESLALADRQLRIAGGRISDTAMDTALIPGRVARDGAGATLHVAGQTVPMPFAAREDEPWGLVVAPGRATFLGGDGPRVTDAPAVLPARIVSVASESVTVDIDGARIDWPLPDAATKGLQTGDSCAIALQTPIFRLVSET</sequence>
<dbReference type="SUPFAM" id="SSF52540">
    <property type="entry name" value="P-loop containing nucleoside triphosphate hydrolases"/>
    <property type="match status" value="1"/>
</dbReference>
<name>A0A1M6AUI5_9RHOB</name>
<dbReference type="Proteomes" id="UP000184040">
    <property type="component" value="Unassembled WGS sequence"/>
</dbReference>
<evidence type="ECO:0000259" key="3">
    <source>
        <dbReference type="PROSITE" id="PS50893"/>
    </source>
</evidence>
<feature type="domain" description="ABC transporter" evidence="3">
    <location>
        <begin position="2"/>
        <end position="227"/>
    </location>
</feature>
<dbReference type="SMART" id="SM00382">
    <property type="entry name" value="AAA"/>
    <property type="match status" value="1"/>
</dbReference>
<dbReference type="InterPro" id="IPR017871">
    <property type="entry name" value="ABC_transporter-like_CS"/>
</dbReference>
<dbReference type="GO" id="GO:0016887">
    <property type="term" value="F:ATP hydrolysis activity"/>
    <property type="evidence" value="ECO:0007669"/>
    <property type="project" value="InterPro"/>
</dbReference>
<dbReference type="InterPro" id="IPR027417">
    <property type="entry name" value="P-loop_NTPase"/>
</dbReference>
<dbReference type="AlphaFoldDB" id="A0A1M6AUI5"/>
<accession>A0A1M6AUI5</accession>
<dbReference type="Pfam" id="PF00005">
    <property type="entry name" value="ABC_tran"/>
    <property type="match status" value="1"/>
</dbReference>
<dbReference type="RefSeq" id="WP_175550246.1">
    <property type="nucleotide sequence ID" value="NZ_FQZA01000001.1"/>
</dbReference>
<dbReference type="PROSITE" id="PS50893">
    <property type="entry name" value="ABC_TRANSPORTER_2"/>
    <property type="match status" value="1"/>
</dbReference>
<dbReference type="EMBL" id="FQZA01000001">
    <property type="protein sequence ID" value="SHI40122.1"/>
    <property type="molecule type" value="Genomic_DNA"/>
</dbReference>
<evidence type="ECO:0000313" key="5">
    <source>
        <dbReference type="Proteomes" id="UP000184040"/>
    </source>
</evidence>
<proteinExistence type="predicted"/>